<dbReference type="InterPro" id="IPR040079">
    <property type="entry name" value="Glutathione_S-Trfase"/>
</dbReference>
<dbReference type="InterPro" id="IPR050213">
    <property type="entry name" value="GST_superfamily"/>
</dbReference>
<dbReference type="InterPro" id="IPR036282">
    <property type="entry name" value="Glutathione-S-Trfase_C_sf"/>
</dbReference>
<dbReference type="PANTHER" id="PTHR11571">
    <property type="entry name" value="GLUTATHIONE S-TRANSFERASE"/>
    <property type="match status" value="1"/>
</dbReference>
<evidence type="ECO:0008006" key="4">
    <source>
        <dbReference type="Google" id="ProtNLM"/>
    </source>
</evidence>
<dbReference type="GO" id="GO:0006749">
    <property type="term" value="P:glutathione metabolic process"/>
    <property type="evidence" value="ECO:0007669"/>
    <property type="project" value="TreeGrafter"/>
</dbReference>
<dbReference type="SUPFAM" id="SSF47616">
    <property type="entry name" value="GST C-terminal domain-like"/>
    <property type="match status" value="1"/>
</dbReference>
<dbReference type="GO" id="GO:0004364">
    <property type="term" value="F:glutathione transferase activity"/>
    <property type="evidence" value="ECO:0007669"/>
    <property type="project" value="TreeGrafter"/>
</dbReference>
<dbReference type="InterPro" id="IPR036249">
    <property type="entry name" value="Thioredoxin-like_sf"/>
</dbReference>
<dbReference type="PROSITE" id="PS50404">
    <property type="entry name" value="GST_NTER"/>
    <property type="match status" value="1"/>
</dbReference>
<dbReference type="SUPFAM" id="SSF52833">
    <property type="entry name" value="Thioredoxin-like"/>
    <property type="match status" value="1"/>
</dbReference>
<dbReference type="Pfam" id="PF14497">
    <property type="entry name" value="GST_C_3"/>
    <property type="match status" value="1"/>
</dbReference>
<protein>
    <recommendedName>
        <fullName evidence="4">GST C-terminal domain-containing protein</fullName>
    </recommendedName>
</protein>
<organism evidence="3">
    <name type="scientific">Ditylum brightwellii</name>
    <dbReference type="NCBI Taxonomy" id="49249"/>
    <lineage>
        <taxon>Eukaryota</taxon>
        <taxon>Sar</taxon>
        <taxon>Stramenopiles</taxon>
        <taxon>Ochrophyta</taxon>
        <taxon>Bacillariophyta</taxon>
        <taxon>Mediophyceae</taxon>
        <taxon>Lithodesmiophycidae</taxon>
        <taxon>Lithodesmiales</taxon>
        <taxon>Lithodesmiaceae</taxon>
        <taxon>Ditylum</taxon>
    </lineage>
</organism>
<gene>
    <name evidence="3" type="ORF">DBRI1063_LOCUS19861</name>
</gene>
<dbReference type="CDD" id="cd03192">
    <property type="entry name" value="GST_C_Sigma_like"/>
    <property type="match status" value="1"/>
</dbReference>
<evidence type="ECO:0000259" key="2">
    <source>
        <dbReference type="PROSITE" id="PS50405"/>
    </source>
</evidence>
<dbReference type="InterPro" id="IPR004046">
    <property type="entry name" value="GST_C"/>
</dbReference>
<dbReference type="Pfam" id="PF02798">
    <property type="entry name" value="GST_N"/>
    <property type="match status" value="1"/>
</dbReference>
<dbReference type="AlphaFoldDB" id="A0A7S2EPT5"/>
<dbReference type="PROSITE" id="PS50405">
    <property type="entry name" value="GST_CTER"/>
    <property type="match status" value="1"/>
</dbReference>
<dbReference type="SFLD" id="SFLDS00019">
    <property type="entry name" value="Glutathione_Transferase_(cytos"/>
    <property type="match status" value="1"/>
</dbReference>
<dbReference type="InterPro" id="IPR004045">
    <property type="entry name" value="Glutathione_S-Trfase_N"/>
</dbReference>
<evidence type="ECO:0000313" key="3">
    <source>
        <dbReference type="EMBL" id="CAD9347386.1"/>
    </source>
</evidence>
<dbReference type="PANTHER" id="PTHR11571:SF150">
    <property type="entry name" value="GLUTATHIONE S-TRANSFERASE"/>
    <property type="match status" value="1"/>
</dbReference>
<sequence>MTAAKLHYYSATGKANQIRLALAAANIEFEDVTPSSNSFPPSEEQVLEWRNIGGNSTTNVPMLEMPDGKVYTQSSAVLKAVARMGNLMPSSNDDLYMTDKLIADAEDFRTKSYATIIAWGASKEEYENFINNEVPLHFGNFERQLKENGGEYFVVKDRLTIADVAVYDAVVSFGANRAPDDCLDKFPSLAQWIKRVESDPGIVSYHASDKYANLMKFGKE</sequence>
<dbReference type="Gene3D" id="3.40.30.10">
    <property type="entry name" value="Glutaredoxin"/>
    <property type="match status" value="1"/>
</dbReference>
<dbReference type="Gene3D" id="1.20.1050.10">
    <property type="match status" value="1"/>
</dbReference>
<proteinExistence type="predicted"/>
<dbReference type="EMBL" id="HBGN01030857">
    <property type="protein sequence ID" value="CAD9347386.1"/>
    <property type="molecule type" value="Transcribed_RNA"/>
</dbReference>
<dbReference type="InterPro" id="IPR010987">
    <property type="entry name" value="Glutathione-S-Trfase_C-like"/>
</dbReference>
<accession>A0A7S2EPT5</accession>
<feature type="domain" description="GST N-terminal" evidence="1">
    <location>
        <begin position="2"/>
        <end position="89"/>
    </location>
</feature>
<evidence type="ECO:0000259" key="1">
    <source>
        <dbReference type="PROSITE" id="PS50404"/>
    </source>
</evidence>
<name>A0A7S2EPT5_9STRA</name>
<reference evidence="3" key="1">
    <citation type="submission" date="2021-01" db="EMBL/GenBank/DDBJ databases">
        <authorList>
            <person name="Corre E."/>
            <person name="Pelletier E."/>
            <person name="Niang G."/>
            <person name="Scheremetjew M."/>
            <person name="Finn R."/>
            <person name="Kale V."/>
            <person name="Holt S."/>
            <person name="Cochrane G."/>
            <person name="Meng A."/>
            <person name="Brown T."/>
            <person name="Cohen L."/>
        </authorList>
    </citation>
    <scope>NUCLEOTIDE SEQUENCE</scope>
    <source>
        <strain evidence="3">Pop2</strain>
    </source>
</reference>
<feature type="domain" description="GST C-terminal" evidence="2">
    <location>
        <begin position="91"/>
        <end position="217"/>
    </location>
</feature>